<reference evidence="2 3" key="1">
    <citation type="submission" date="2024-02" db="EMBL/GenBank/DDBJ databases">
        <authorList>
            <person name="Chen Y."/>
            <person name="Shah S."/>
            <person name="Dougan E. K."/>
            <person name="Thang M."/>
            <person name="Chan C."/>
        </authorList>
    </citation>
    <scope>NUCLEOTIDE SEQUENCE [LARGE SCALE GENOMIC DNA]</scope>
</reference>
<evidence type="ECO:0000256" key="1">
    <source>
        <dbReference type="SAM" id="Phobius"/>
    </source>
</evidence>
<dbReference type="Proteomes" id="UP001642484">
    <property type="component" value="Unassembled WGS sequence"/>
</dbReference>
<comment type="caution">
    <text evidence="2">The sequence shown here is derived from an EMBL/GenBank/DDBJ whole genome shotgun (WGS) entry which is preliminary data.</text>
</comment>
<feature type="transmembrane region" description="Helical" evidence="1">
    <location>
        <begin position="114"/>
        <end position="138"/>
    </location>
</feature>
<keyword evidence="1" id="KW-1133">Transmembrane helix</keyword>
<evidence type="ECO:0000313" key="3">
    <source>
        <dbReference type="Proteomes" id="UP001642484"/>
    </source>
</evidence>
<organism evidence="2 3">
    <name type="scientific">Durusdinium trenchii</name>
    <dbReference type="NCBI Taxonomy" id="1381693"/>
    <lineage>
        <taxon>Eukaryota</taxon>
        <taxon>Sar</taxon>
        <taxon>Alveolata</taxon>
        <taxon>Dinophyceae</taxon>
        <taxon>Suessiales</taxon>
        <taxon>Symbiodiniaceae</taxon>
        <taxon>Durusdinium</taxon>
    </lineage>
</organism>
<keyword evidence="3" id="KW-1185">Reference proteome</keyword>
<feature type="transmembrane region" description="Helical" evidence="1">
    <location>
        <begin position="284"/>
        <end position="308"/>
    </location>
</feature>
<dbReference type="EMBL" id="CAXAMN010005113">
    <property type="protein sequence ID" value="CAK9012409.1"/>
    <property type="molecule type" value="Genomic_DNA"/>
</dbReference>
<keyword evidence="1" id="KW-0812">Transmembrane</keyword>
<protein>
    <submittedName>
        <fullName evidence="2">Uncharacterized protein</fullName>
    </submittedName>
</protein>
<keyword evidence="1" id="KW-0472">Membrane</keyword>
<accession>A0ABP0JDG6</accession>
<sequence length="828" mass="92228">MVLEALGAAVSGAVALGTSNWDMWGMTGGLATSGRGAQVDQAFQRKHDRIDYKVTRQGLHRDDISDLIQLTTGRMDMYNLVGALLLTFALRWITSSDLVVVPDFPHWPVWYSTVFVIACFSSVGYLIFSLWFAMHCSITAQALGTRMRLNFTRLSVPDNSTISKLKVPFFIPGGALEKVQKTVFDGSLDGVQLRKELVADLERGHEVSAIDDDLSTASAISSHRSLPAYVSRPSEWRDHNDKNDDDKDFEKHLRRWIRLRGHWLGYDAYARACMVVGMNQMLQALTYHVVAVCWKVSAITAFACLALAKLLTLCVLRIDVNCAKPYTCLGYCLLLTLEVAPPFCATTLDCANQLQHELNIPCAERILLVIYTPGVDWDDWIEGALAFPIFLMHCLWTLYLASQLSPADEPVFKGADPNHHCSSDEGTSDESMDDDLERHHEMIKRASFGLGNLPRRLQGARWLDIIRLEQPVPRDELEEEWIGVDPLPGQITLRFTLTLAGIWVCAGLAHMAGTATGWDQAVVINCDENNCTGPGNTPVVWPHARPRPHHRIKARRLRSVARRVLQSEWPAPASLFQVNSLHCGRNASEFQLFVHNGFDFFGANRVADELVGFFRLGIPDERSLVFCTADCFSLIAEENSSWSLRLLNKAAEPLNPGIFVRNVIVPPTWRRISAAWQGLDVVLAGWDGSGIVTARLQQDRLSGAWHLEQRFKVQPGAGLCYASARTCKRHAAETYADVQALQIGIEGQTLAVLHSGNRLDFWDLIDGAFLEQLDLGVAHRAMCHDDLELHLARQTPGGPVVEVLPLDSLEFLAGRRSSATMTPEKFET</sequence>
<name>A0ABP0JDG6_9DINO</name>
<proteinExistence type="predicted"/>
<gene>
    <name evidence="2" type="ORF">CCMP2556_LOCUS10842</name>
</gene>
<feature type="transmembrane region" description="Helical" evidence="1">
    <location>
        <begin position="77"/>
        <end position="94"/>
    </location>
</feature>
<evidence type="ECO:0000313" key="2">
    <source>
        <dbReference type="EMBL" id="CAK9012409.1"/>
    </source>
</evidence>